<evidence type="ECO:0000313" key="2">
    <source>
        <dbReference type="EMBL" id="KPL90381.1"/>
    </source>
</evidence>
<dbReference type="InterPro" id="IPR001296">
    <property type="entry name" value="Glyco_trans_1"/>
</dbReference>
<evidence type="ECO:0000259" key="1">
    <source>
        <dbReference type="Pfam" id="PF00534"/>
    </source>
</evidence>
<feature type="domain" description="Glycosyl transferase family 1" evidence="1">
    <location>
        <begin position="203"/>
        <end position="371"/>
    </location>
</feature>
<dbReference type="PATRIC" id="fig|70996.4.peg.4792"/>
<dbReference type="Gene3D" id="3.40.50.2000">
    <property type="entry name" value="Glycogen Phosphorylase B"/>
    <property type="match status" value="1"/>
</dbReference>
<dbReference type="GO" id="GO:0016757">
    <property type="term" value="F:glycosyltransferase activity"/>
    <property type="evidence" value="ECO:0007669"/>
    <property type="project" value="InterPro"/>
</dbReference>
<dbReference type="RefSeq" id="WP_054533749.1">
    <property type="nucleotide sequence ID" value="NZ_LGKP01000012.1"/>
</dbReference>
<name>A0A0P6YAT0_9CHLR</name>
<gene>
    <name evidence="2" type="ORF">SE18_07170</name>
</gene>
<dbReference type="Proteomes" id="UP000050277">
    <property type="component" value="Unassembled WGS sequence"/>
</dbReference>
<dbReference type="PANTHER" id="PTHR12526">
    <property type="entry name" value="GLYCOSYLTRANSFERASE"/>
    <property type="match status" value="1"/>
</dbReference>
<dbReference type="OrthoDB" id="9797829at2"/>
<dbReference type="Pfam" id="PF00534">
    <property type="entry name" value="Glycos_transf_1"/>
    <property type="match status" value="1"/>
</dbReference>
<reference evidence="2 3" key="1">
    <citation type="submission" date="2015-07" db="EMBL/GenBank/DDBJ databases">
        <title>Whole genome sequence of Herpetosiphon geysericola DSM 7119.</title>
        <authorList>
            <person name="Hemp J."/>
            <person name="Ward L.M."/>
            <person name="Pace L.A."/>
            <person name="Fischer W.W."/>
        </authorList>
    </citation>
    <scope>NUCLEOTIDE SEQUENCE [LARGE SCALE GENOMIC DNA]</scope>
    <source>
        <strain evidence="2 3">DSM 7119</strain>
    </source>
</reference>
<evidence type="ECO:0000313" key="3">
    <source>
        <dbReference type="Proteomes" id="UP000050277"/>
    </source>
</evidence>
<dbReference type="CDD" id="cd03801">
    <property type="entry name" value="GT4_PimA-like"/>
    <property type="match status" value="1"/>
</dbReference>
<dbReference type="EMBL" id="LGKP01000012">
    <property type="protein sequence ID" value="KPL90381.1"/>
    <property type="molecule type" value="Genomic_DNA"/>
</dbReference>
<organism evidence="2 3">
    <name type="scientific">Herpetosiphon geysericola</name>
    <dbReference type="NCBI Taxonomy" id="70996"/>
    <lineage>
        <taxon>Bacteria</taxon>
        <taxon>Bacillati</taxon>
        <taxon>Chloroflexota</taxon>
        <taxon>Chloroflexia</taxon>
        <taxon>Herpetosiphonales</taxon>
        <taxon>Herpetosiphonaceae</taxon>
        <taxon>Herpetosiphon</taxon>
    </lineage>
</organism>
<protein>
    <recommendedName>
        <fullName evidence="1">Glycosyl transferase family 1 domain-containing protein</fullName>
    </recommendedName>
</protein>
<accession>A0A0P6YAT0</accession>
<dbReference type="SUPFAM" id="SSF53756">
    <property type="entry name" value="UDP-Glycosyltransferase/glycogen phosphorylase"/>
    <property type="match status" value="1"/>
</dbReference>
<dbReference type="PANTHER" id="PTHR12526:SF636">
    <property type="entry name" value="BLL3647 PROTEIN"/>
    <property type="match status" value="1"/>
</dbReference>
<comment type="caution">
    <text evidence="2">The sequence shown here is derived from an EMBL/GenBank/DDBJ whole genome shotgun (WGS) entry which is preliminary data.</text>
</comment>
<sequence length="451" mass="50217">MQRVAFCTPVNPVESGISDYSEELLPYLGQYVDLTVVVDDEVQPTNQQLIASLPVIRISDLAKQHARQPFDAIIYHMGNSPAHSRFWQSLQRLPGIVVLHDYVLHHLMLWHAANRLKNLASYRQQMQHYYAEQGLQLAQRMERGQLGDAVFDFPLSEPVIAQASSLIAHSNYVLARGQKQRPDLASSLVPMGVPLLPPADRLAARQALQLPAEIPIWASFGHINPYKRIEQALQAFAQFRRSYPDARYILVGSVSPSYDLKALLQRLQLGDSVQVTGYVDHADFNRYVAAADLCFNGRYPSAGETSASLLRLLGAGRAVLVSDIATFSELPADVVAHVPVDRDEVTVIAAYTERLWADVALRATLEQNARRFVAEKHNLPLAARGYADHLSKVHGWPRLEIQREPLWDLNQVTIQSSIPQVIGHKAAQLGLVAADAPLLDRLAARLRNLLA</sequence>
<dbReference type="STRING" id="70996.SE18_07170"/>
<keyword evidence="3" id="KW-1185">Reference proteome</keyword>
<proteinExistence type="predicted"/>
<dbReference type="AlphaFoldDB" id="A0A0P6YAT0"/>